<dbReference type="SMART" id="SM00353">
    <property type="entry name" value="HLH"/>
    <property type="match status" value="1"/>
</dbReference>
<feature type="domain" description="BHLH" evidence="7">
    <location>
        <begin position="233"/>
        <end position="282"/>
    </location>
</feature>
<proteinExistence type="predicted"/>
<feature type="region of interest" description="Disordered" evidence="6">
    <location>
        <begin position="208"/>
        <end position="250"/>
    </location>
</feature>
<feature type="compositionally biased region" description="Basic and acidic residues" evidence="6">
    <location>
        <begin position="240"/>
        <end position="250"/>
    </location>
</feature>
<evidence type="ECO:0000256" key="1">
    <source>
        <dbReference type="ARBA" id="ARBA00004123"/>
    </source>
</evidence>
<dbReference type="SUPFAM" id="SSF47459">
    <property type="entry name" value="HLH, helix-loop-helix DNA-binding domain"/>
    <property type="match status" value="1"/>
</dbReference>
<evidence type="ECO:0000256" key="5">
    <source>
        <dbReference type="ARBA" id="ARBA00023242"/>
    </source>
</evidence>
<organism evidence="8 9">
    <name type="scientific">Papaver atlanticum</name>
    <dbReference type="NCBI Taxonomy" id="357466"/>
    <lineage>
        <taxon>Eukaryota</taxon>
        <taxon>Viridiplantae</taxon>
        <taxon>Streptophyta</taxon>
        <taxon>Embryophyta</taxon>
        <taxon>Tracheophyta</taxon>
        <taxon>Spermatophyta</taxon>
        <taxon>Magnoliopsida</taxon>
        <taxon>Ranunculales</taxon>
        <taxon>Papaveraceae</taxon>
        <taxon>Papaveroideae</taxon>
        <taxon>Papaver</taxon>
    </lineage>
</organism>
<feature type="compositionally biased region" description="Low complexity" evidence="6">
    <location>
        <begin position="176"/>
        <end position="187"/>
    </location>
</feature>
<keyword evidence="3" id="KW-0238">DNA-binding</keyword>
<dbReference type="InterPro" id="IPR011598">
    <property type="entry name" value="bHLH_dom"/>
</dbReference>
<feature type="region of interest" description="Disordered" evidence="6">
    <location>
        <begin position="166"/>
        <end position="187"/>
    </location>
</feature>
<keyword evidence="5" id="KW-0539">Nucleus</keyword>
<dbReference type="PANTHER" id="PTHR45855:SF12">
    <property type="entry name" value="TRANSCRIPTION FACTOR PIF7-LIKE ISOFORM X1"/>
    <property type="match status" value="1"/>
</dbReference>
<dbReference type="GO" id="GO:0046983">
    <property type="term" value="F:protein dimerization activity"/>
    <property type="evidence" value="ECO:0007669"/>
    <property type="project" value="InterPro"/>
</dbReference>
<evidence type="ECO:0000256" key="4">
    <source>
        <dbReference type="ARBA" id="ARBA00023163"/>
    </source>
</evidence>
<evidence type="ECO:0000313" key="9">
    <source>
        <dbReference type="Proteomes" id="UP001202328"/>
    </source>
</evidence>
<dbReference type="Gene3D" id="4.10.280.10">
    <property type="entry name" value="Helix-loop-helix DNA-binding domain"/>
    <property type="match status" value="1"/>
</dbReference>
<dbReference type="InterPro" id="IPR047265">
    <property type="entry name" value="PIF1-like_bHLH"/>
</dbReference>
<evidence type="ECO:0000256" key="3">
    <source>
        <dbReference type="ARBA" id="ARBA00023125"/>
    </source>
</evidence>
<protein>
    <recommendedName>
        <fullName evidence="7">BHLH domain-containing protein</fullName>
    </recommendedName>
</protein>
<dbReference type="EMBL" id="JAJJMB010002020">
    <property type="protein sequence ID" value="KAI3953784.1"/>
    <property type="molecule type" value="Genomic_DNA"/>
</dbReference>
<sequence>MICVKSTSIHDCDLKRKIFFINEKKTKSLVLQLSSYEVAELTWENGQLSMHELGGFVSSDPSKPLWARASGTLESIVHQATCHNPNPHMVANGRISTINIEPVTLSSGKKRTENSCDDEVQIMLHSAKKRSRSQSQSECTLTQRHNTMTANVDDLQVEHSRCASASAAYNSHDAKTTTTTTWTSYTSPNCSLNTKTMEDDVACATGPVTRDDQKQAKSQTEAGQSQNSTRRSRVAAVHNQSERRRRDRINQKIRALQKLVPNSSKTDKASMLEEVVEYLKRLQAQIHDMMSINNRTTTMAMQPQMMMPMALQQQQQQQHQLQMSLLAASMGMGLGMGVNPAVACATPSNAQIPPQPPFLMHPMMQAHPLSASSDHHHIPNAMPVEPYYSFLARSMNMDLYNKMGAVYRQQLYHHENMAAQGNSNAATSTSQANHARRND</sequence>
<evidence type="ECO:0000259" key="7">
    <source>
        <dbReference type="PROSITE" id="PS50888"/>
    </source>
</evidence>
<dbReference type="CDD" id="cd11445">
    <property type="entry name" value="bHLH_AtPIF_like"/>
    <property type="match status" value="1"/>
</dbReference>
<evidence type="ECO:0000256" key="2">
    <source>
        <dbReference type="ARBA" id="ARBA00023015"/>
    </source>
</evidence>
<feature type="compositionally biased region" description="Polar residues" evidence="6">
    <location>
        <begin position="216"/>
        <end position="229"/>
    </location>
</feature>
<dbReference type="AlphaFoldDB" id="A0AAD4XVK1"/>
<accession>A0AAD4XVK1</accession>
<evidence type="ECO:0000313" key="8">
    <source>
        <dbReference type="EMBL" id="KAI3953784.1"/>
    </source>
</evidence>
<comment type="subcellular location">
    <subcellularLocation>
        <location evidence="1">Nucleus</location>
    </subcellularLocation>
</comment>
<dbReference type="Pfam" id="PF00010">
    <property type="entry name" value="HLH"/>
    <property type="match status" value="1"/>
</dbReference>
<dbReference type="PROSITE" id="PS50888">
    <property type="entry name" value="BHLH"/>
    <property type="match status" value="1"/>
</dbReference>
<comment type="caution">
    <text evidence="8">The sequence shown here is derived from an EMBL/GenBank/DDBJ whole genome shotgun (WGS) entry which is preliminary data.</text>
</comment>
<dbReference type="GO" id="GO:0003677">
    <property type="term" value="F:DNA binding"/>
    <property type="evidence" value="ECO:0007669"/>
    <property type="project" value="UniProtKB-KW"/>
</dbReference>
<dbReference type="PANTHER" id="PTHR45855">
    <property type="entry name" value="TRANSCRIPTION FACTOR PIF1-RELATED"/>
    <property type="match status" value="1"/>
</dbReference>
<name>A0AAD4XVK1_9MAGN</name>
<dbReference type="InterPro" id="IPR036638">
    <property type="entry name" value="HLH_DNA-bd_sf"/>
</dbReference>
<keyword evidence="9" id="KW-1185">Reference proteome</keyword>
<reference evidence="8" key="1">
    <citation type="submission" date="2022-04" db="EMBL/GenBank/DDBJ databases">
        <title>A functionally conserved STORR gene fusion in Papaver species that diverged 16.8 million years ago.</title>
        <authorList>
            <person name="Catania T."/>
        </authorList>
    </citation>
    <scope>NUCLEOTIDE SEQUENCE</scope>
    <source>
        <strain evidence="8">S-188037</strain>
    </source>
</reference>
<keyword evidence="2" id="KW-0805">Transcription regulation</keyword>
<dbReference type="GO" id="GO:0005634">
    <property type="term" value="C:nucleus"/>
    <property type="evidence" value="ECO:0007669"/>
    <property type="project" value="UniProtKB-SubCell"/>
</dbReference>
<dbReference type="Proteomes" id="UP001202328">
    <property type="component" value="Unassembled WGS sequence"/>
</dbReference>
<dbReference type="InterPro" id="IPR031066">
    <property type="entry name" value="bHLH_ALC-like_plant"/>
</dbReference>
<evidence type="ECO:0000256" key="6">
    <source>
        <dbReference type="SAM" id="MobiDB-lite"/>
    </source>
</evidence>
<keyword evidence="4" id="KW-0804">Transcription</keyword>
<gene>
    <name evidence="8" type="ORF">MKW98_017608</name>
</gene>